<keyword evidence="3" id="KW-1185">Reference proteome</keyword>
<dbReference type="AlphaFoldDB" id="A0A9W6LPE1"/>
<comment type="caution">
    <text evidence="2">The sequence shown here is derived from an EMBL/GenBank/DDBJ whole genome shotgun (WGS) entry which is preliminary data.</text>
</comment>
<name>A0A9W6LPE1_9FUSO</name>
<evidence type="ECO:0000313" key="2">
    <source>
        <dbReference type="EMBL" id="GLI56840.1"/>
    </source>
</evidence>
<feature type="region of interest" description="Disordered" evidence="1">
    <location>
        <begin position="137"/>
        <end position="171"/>
    </location>
</feature>
<protein>
    <submittedName>
        <fullName evidence="2">Uncharacterized protein</fullName>
    </submittedName>
</protein>
<organism evidence="2 3">
    <name type="scientific">Propionigenium maris DSM 9537</name>
    <dbReference type="NCBI Taxonomy" id="1123000"/>
    <lineage>
        <taxon>Bacteria</taxon>
        <taxon>Fusobacteriati</taxon>
        <taxon>Fusobacteriota</taxon>
        <taxon>Fusobacteriia</taxon>
        <taxon>Fusobacteriales</taxon>
        <taxon>Fusobacteriaceae</taxon>
        <taxon>Propionigenium</taxon>
    </lineage>
</organism>
<evidence type="ECO:0000313" key="3">
    <source>
        <dbReference type="Proteomes" id="UP001144471"/>
    </source>
</evidence>
<reference evidence="2" key="1">
    <citation type="submission" date="2022-12" db="EMBL/GenBank/DDBJ databases">
        <title>Reference genome sequencing for broad-spectrum identification of bacterial and archaeal isolates by mass spectrometry.</title>
        <authorList>
            <person name="Sekiguchi Y."/>
            <person name="Tourlousse D.M."/>
        </authorList>
    </citation>
    <scope>NUCLEOTIDE SEQUENCE</scope>
    <source>
        <strain evidence="2">10succ1</strain>
    </source>
</reference>
<sequence length="171" mass="19665">MSKRSVCLILILTMYLGGAGRVYSETQLSNEGTIAVNTDTSELSRRRDEKKKYVGEVKNKDSKKRYVGDVENDEVENRKRRGTEKRYVGQNGEEEFFQTQKAGTYKYDFEKEHDPEEILPDARVEFGESVKVEVSQDAEAMKEAKPQIPELERGKRAEIPQVEVYSDEESN</sequence>
<dbReference type="RefSeq" id="WP_281836216.1">
    <property type="nucleotide sequence ID" value="NZ_BSDY01000010.1"/>
</dbReference>
<feature type="compositionally biased region" description="Basic and acidic residues" evidence="1">
    <location>
        <begin position="139"/>
        <end position="158"/>
    </location>
</feature>
<evidence type="ECO:0000256" key="1">
    <source>
        <dbReference type="SAM" id="MobiDB-lite"/>
    </source>
</evidence>
<proteinExistence type="predicted"/>
<accession>A0A9W6LPE1</accession>
<gene>
    <name evidence="2" type="ORF">PM10SUCC1_23540</name>
</gene>
<dbReference type="EMBL" id="BSDY01000010">
    <property type="protein sequence ID" value="GLI56840.1"/>
    <property type="molecule type" value="Genomic_DNA"/>
</dbReference>
<dbReference type="Proteomes" id="UP001144471">
    <property type="component" value="Unassembled WGS sequence"/>
</dbReference>